<dbReference type="RefSeq" id="WP_101533175.1">
    <property type="nucleotide sequence ID" value="NZ_JBFHIU010000012.1"/>
</dbReference>
<evidence type="ECO:0000259" key="9">
    <source>
        <dbReference type="PROSITE" id="PS50206"/>
    </source>
</evidence>
<dbReference type="Pfam" id="PF00581">
    <property type="entry name" value="Rhodanese"/>
    <property type="match status" value="2"/>
</dbReference>
<reference evidence="10 11" key="1">
    <citation type="submission" date="2018-01" db="EMBL/GenBank/DDBJ databases">
        <title>The draft genome sequence of Cohaesibacter sp. H1304.</title>
        <authorList>
            <person name="Wang N.-N."/>
            <person name="Du Z.-J."/>
        </authorList>
    </citation>
    <scope>NUCLEOTIDE SEQUENCE [LARGE SCALE GENOMIC DNA]</scope>
    <source>
        <strain evidence="10 11">H1304</strain>
    </source>
</reference>
<evidence type="ECO:0000313" key="10">
    <source>
        <dbReference type="EMBL" id="PLW77935.1"/>
    </source>
</evidence>
<evidence type="ECO:0000256" key="3">
    <source>
        <dbReference type="ARBA" id="ARBA00022679"/>
    </source>
</evidence>
<comment type="subcellular location">
    <subcellularLocation>
        <location evidence="1">Cytoplasm</location>
    </subcellularLocation>
</comment>
<evidence type="ECO:0000256" key="1">
    <source>
        <dbReference type="ARBA" id="ARBA00004496"/>
    </source>
</evidence>
<dbReference type="PANTHER" id="PTHR11364">
    <property type="entry name" value="THIOSULFATE SULFERTANSFERASE"/>
    <property type="match status" value="1"/>
</dbReference>
<dbReference type="GO" id="GO:0004792">
    <property type="term" value="F:thiosulfate-cyanide sulfurtransferase activity"/>
    <property type="evidence" value="ECO:0007669"/>
    <property type="project" value="TreeGrafter"/>
</dbReference>
<dbReference type="GO" id="GO:0005737">
    <property type="term" value="C:cytoplasm"/>
    <property type="evidence" value="ECO:0007669"/>
    <property type="project" value="UniProtKB-SubCell"/>
</dbReference>
<proteinExistence type="predicted"/>
<gene>
    <name evidence="10" type="ORF">C0081_07240</name>
</gene>
<evidence type="ECO:0000256" key="4">
    <source>
        <dbReference type="ARBA" id="ARBA00022737"/>
    </source>
</evidence>
<sequence>MGERTKWLVSTQWLETHLDSPDVVVLDGSWYLPHEQRDPEAEYRAEHIPGSFYFDMDAIADLSTDLPHMLPTASDFSAAVQTLGISDGQKIVIYDGVGLRSSPRIWWTFRTMGVQDVCILDGGLPKWKAEGRPLSDLVPTPHVGRFSARLDHGSVRSYDDVLKAVNTQAIQIVDARSEERWLGQAPEPRPNIPSGRFPGSKNVPFPDLVDENGCLRDIAALRQRFIDAGVDLDKPVITSCGSGATAAILTLALDTIGHGQLGLYDGSWAEWASREGSPIDCEPGAPFGPNGG</sequence>
<dbReference type="InterPro" id="IPR001763">
    <property type="entry name" value="Rhodanese-like_dom"/>
</dbReference>
<comment type="caution">
    <text evidence="10">The sequence shown here is derived from an EMBL/GenBank/DDBJ whole genome shotgun (WGS) entry which is preliminary data.</text>
</comment>
<dbReference type="FunFam" id="3.40.250.10:FF:000015">
    <property type="entry name" value="Sulfurtransferase"/>
    <property type="match status" value="1"/>
</dbReference>
<evidence type="ECO:0000313" key="11">
    <source>
        <dbReference type="Proteomes" id="UP000234881"/>
    </source>
</evidence>
<dbReference type="SMART" id="SM00450">
    <property type="entry name" value="RHOD"/>
    <property type="match status" value="2"/>
</dbReference>
<comment type="catalytic activity">
    <reaction evidence="5">
        <text>2-oxo-3-sulfanylpropanoate + [thioredoxin]-dithiol = [thioredoxin]-disulfide + hydrogen sulfide + pyruvate + H(+)</text>
        <dbReference type="Rhea" id="RHEA:21740"/>
        <dbReference type="Rhea" id="RHEA-COMP:10698"/>
        <dbReference type="Rhea" id="RHEA-COMP:10700"/>
        <dbReference type="ChEBI" id="CHEBI:15361"/>
        <dbReference type="ChEBI" id="CHEBI:15378"/>
        <dbReference type="ChEBI" id="CHEBI:29919"/>
        <dbReference type="ChEBI" id="CHEBI:29950"/>
        <dbReference type="ChEBI" id="CHEBI:50058"/>
        <dbReference type="ChEBI" id="CHEBI:57678"/>
        <dbReference type="EC" id="2.8.1.2"/>
    </reaction>
    <physiologicalReaction direction="left-to-right" evidence="5">
        <dbReference type="Rhea" id="RHEA:21741"/>
    </physiologicalReaction>
</comment>
<evidence type="ECO:0000256" key="5">
    <source>
        <dbReference type="ARBA" id="ARBA00051793"/>
    </source>
</evidence>
<dbReference type="InterPro" id="IPR045078">
    <property type="entry name" value="TST/MPST-like"/>
</dbReference>
<dbReference type="Gene3D" id="3.40.250.10">
    <property type="entry name" value="Rhodanese-like domain"/>
    <property type="match status" value="2"/>
</dbReference>
<keyword evidence="10" id="KW-0670">Pyruvate</keyword>
<keyword evidence="2" id="KW-0963">Cytoplasm</keyword>
<keyword evidence="4" id="KW-0677">Repeat</keyword>
<dbReference type="CDD" id="cd01448">
    <property type="entry name" value="TST_Repeat_1"/>
    <property type="match status" value="1"/>
</dbReference>
<protein>
    <recommendedName>
        <fullName evidence="7">3-mercaptopyruvate sulfurtransferase</fullName>
        <ecNumber evidence="6">2.8.1.2</ecNumber>
    </recommendedName>
    <alternativeName>
        <fullName evidence="8">Rhodanese-like protein</fullName>
    </alternativeName>
</protein>
<feature type="domain" description="Rhodanese" evidence="9">
    <location>
        <begin position="19"/>
        <end position="136"/>
    </location>
</feature>
<dbReference type="Proteomes" id="UP000234881">
    <property type="component" value="Unassembled WGS sequence"/>
</dbReference>
<accession>A0A2N5XU12</accession>
<dbReference type="InterPro" id="IPR036873">
    <property type="entry name" value="Rhodanese-like_dom_sf"/>
</dbReference>
<dbReference type="SUPFAM" id="SSF52821">
    <property type="entry name" value="Rhodanese/Cell cycle control phosphatase"/>
    <property type="match status" value="2"/>
</dbReference>
<dbReference type="NCBIfam" id="NF008557">
    <property type="entry name" value="PRK11493.1"/>
    <property type="match status" value="1"/>
</dbReference>
<keyword evidence="3 10" id="KW-0808">Transferase</keyword>
<dbReference type="GO" id="GO:0016784">
    <property type="term" value="F:3-mercaptopyruvate sulfurtransferase activity"/>
    <property type="evidence" value="ECO:0007669"/>
    <property type="project" value="UniProtKB-EC"/>
</dbReference>
<dbReference type="FunFam" id="3.40.250.10:FF:000001">
    <property type="entry name" value="Sulfurtransferase"/>
    <property type="match status" value="1"/>
</dbReference>
<evidence type="ECO:0000256" key="8">
    <source>
        <dbReference type="ARBA" id="ARBA00078354"/>
    </source>
</evidence>
<dbReference type="CDD" id="cd01449">
    <property type="entry name" value="TST_Repeat_2"/>
    <property type="match status" value="1"/>
</dbReference>
<keyword evidence="11" id="KW-1185">Reference proteome</keyword>
<dbReference type="PANTHER" id="PTHR11364:SF27">
    <property type="entry name" value="SULFURTRANSFERASE"/>
    <property type="match status" value="1"/>
</dbReference>
<evidence type="ECO:0000256" key="6">
    <source>
        <dbReference type="ARBA" id="ARBA00066832"/>
    </source>
</evidence>
<dbReference type="AlphaFoldDB" id="A0A2N5XU12"/>
<evidence type="ECO:0000256" key="7">
    <source>
        <dbReference type="ARBA" id="ARBA00070833"/>
    </source>
</evidence>
<dbReference type="PROSITE" id="PS50206">
    <property type="entry name" value="RHODANESE_3"/>
    <property type="match status" value="2"/>
</dbReference>
<evidence type="ECO:0000256" key="2">
    <source>
        <dbReference type="ARBA" id="ARBA00022490"/>
    </source>
</evidence>
<feature type="domain" description="Rhodanese" evidence="9">
    <location>
        <begin position="166"/>
        <end position="280"/>
    </location>
</feature>
<organism evidence="10 11">
    <name type="scientific">Cohaesibacter celericrescens</name>
    <dbReference type="NCBI Taxonomy" id="2067669"/>
    <lineage>
        <taxon>Bacteria</taxon>
        <taxon>Pseudomonadati</taxon>
        <taxon>Pseudomonadota</taxon>
        <taxon>Alphaproteobacteria</taxon>
        <taxon>Hyphomicrobiales</taxon>
        <taxon>Cohaesibacteraceae</taxon>
    </lineage>
</organism>
<name>A0A2N5XU12_9HYPH</name>
<dbReference type="EMBL" id="PKUQ01000013">
    <property type="protein sequence ID" value="PLW77935.1"/>
    <property type="molecule type" value="Genomic_DNA"/>
</dbReference>
<dbReference type="OrthoDB" id="9781034at2"/>
<dbReference type="EC" id="2.8.1.2" evidence="6"/>